<name>A0AAW1NEX1_POPJA</name>
<comment type="caution">
    <text evidence="2">The sequence shown here is derived from an EMBL/GenBank/DDBJ whole genome shotgun (WGS) entry which is preliminary data.</text>
</comment>
<dbReference type="EMBL" id="JASPKY010000003">
    <property type="protein sequence ID" value="KAK9758914.1"/>
    <property type="molecule type" value="Genomic_DNA"/>
</dbReference>
<protein>
    <submittedName>
        <fullName evidence="2">F-box-like</fullName>
    </submittedName>
</protein>
<sequence length="68" mass="7911">MNTLVLYCVLNMRQSNLENRNSTPADYNPENGLSLKGYHIPEEILGEIFRKLPPSERLRARLVYTPYT</sequence>
<keyword evidence="3" id="KW-1185">Reference proteome</keyword>
<dbReference type="InterPro" id="IPR001810">
    <property type="entry name" value="F-box_dom"/>
</dbReference>
<evidence type="ECO:0000313" key="3">
    <source>
        <dbReference type="Proteomes" id="UP001458880"/>
    </source>
</evidence>
<dbReference type="AlphaFoldDB" id="A0AAW1NEX1"/>
<reference evidence="2 3" key="1">
    <citation type="journal article" date="2024" name="BMC Genomics">
        <title>De novo assembly and annotation of Popillia japonica's genome with initial clues to its potential as an invasive pest.</title>
        <authorList>
            <person name="Cucini C."/>
            <person name="Boschi S."/>
            <person name="Funari R."/>
            <person name="Cardaioli E."/>
            <person name="Iannotti N."/>
            <person name="Marturano G."/>
            <person name="Paoli F."/>
            <person name="Bruttini M."/>
            <person name="Carapelli A."/>
            <person name="Frati F."/>
            <person name="Nardi F."/>
        </authorList>
    </citation>
    <scope>NUCLEOTIDE SEQUENCE [LARGE SCALE GENOMIC DNA]</scope>
    <source>
        <strain evidence="2">DMR45628</strain>
    </source>
</reference>
<accession>A0AAW1NEX1</accession>
<proteinExistence type="predicted"/>
<gene>
    <name evidence="2" type="ORF">QE152_g655</name>
</gene>
<evidence type="ECO:0000313" key="2">
    <source>
        <dbReference type="EMBL" id="KAK9758914.1"/>
    </source>
</evidence>
<dbReference type="Proteomes" id="UP001458880">
    <property type="component" value="Unassembled WGS sequence"/>
</dbReference>
<dbReference type="Pfam" id="PF00646">
    <property type="entry name" value="F-box"/>
    <property type="match status" value="1"/>
</dbReference>
<dbReference type="CDD" id="cd09917">
    <property type="entry name" value="F-box_SF"/>
    <property type="match status" value="1"/>
</dbReference>
<organism evidence="2 3">
    <name type="scientific">Popillia japonica</name>
    <name type="common">Japanese beetle</name>
    <dbReference type="NCBI Taxonomy" id="7064"/>
    <lineage>
        <taxon>Eukaryota</taxon>
        <taxon>Metazoa</taxon>
        <taxon>Ecdysozoa</taxon>
        <taxon>Arthropoda</taxon>
        <taxon>Hexapoda</taxon>
        <taxon>Insecta</taxon>
        <taxon>Pterygota</taxon>
        <taxon>Neoptera</taxon>
        <taxon>Endopterygota</taxon>
        <taxon>Coleoptera</taxon>
        <taxon>Polyphaga</taxon>
        <taxon>Scarabaeiformia</taxon>
        <taxon>Scarabaeidae</taxon>
        <taxon>Rutelinae</taxon>
        <taxon>Popillia</taxon>
    </lineage>
</organism>
<feature type="domain" description="F-box" evidence="1">
    <location>
        <begin position="39"/>
        <end position="63"/>
    </location>
</feature>
<evidence type="ECO:0000259" key="1">
    <source>
        <dbReference type="Pfam" id="PF00646"/>
    </source>
</evidence>